<dbReference type="InterPro" id="IPR001810">
    <property type="entry name" value="F-box_dom"/>
</dbReference>
<evidence type="ECO:0000256" key="1">
    <source>
        <dbReference type="SAM" id="MobiDB-lite"/>
    </source>
</evidence>
<dbReference type="EMBL" id="JACEFO010002349">
    <property type="protein sequence ID" value="KAF8664428.1"/>
    <property type="molecule type" value="Genomic_DNA"/>
</dbReference>
<evidence type="ECO:0000313" key="3">
    <source>
        <dbReference type="EMBL" id="KAF8664428.1"/>
    </source>
</evidence>
<organism evidence="3 4">
    <name type="scientific">Digitaria exilis</name>
    <dbReference type="NCBI Taxonomy" id="1010633"/>
    <lineage>
        <taxon>Eukaryota</taxon>
        <taxon>Viridiplantae</taxon>
        <taxon>Streptophyta</taxon>
        <taxon>Embryophyta</taxon>
        <taxon>Tracheophyta</taxon>
        <taxon>Spermatophyta</taxon>
        <taxon>Magnoliopsida</taxon>
        <taxon>Liliopsida</taxon>
        <taxon>Poales</taxon>
        <taxon>Poaceae</taxon>
        <taxon>PACMAD clade</taxon>
        <taxon>Panicoideae</taxon>
        <taxon>Panicodae</taxon>
        <taxon>Paniceae</taxon>
        <taxon>Anthephorinae</taxon>
        <taxon>Digitaria</taxon>
    </lineage>
</organism>
<dbReference type="AlphaFoldDB" id="A0A835E2B9"/>
<dbReference type="OrthoDB" id="662529at2759"/>
<feature type="domain" description="F-box" evidence="2">
    <location>
        <begin position="330"/>
        <end position="371"/>
    </location>
</feature>
<dbReference type="PANTHER" id="PTHR34709:SF36">
    <property type="entry name" value="FBD DOMAIN-CONTAINING PROTEIN"/>
    <property type="match status" value="1"/>
</dbReference>
<dbReference type="SMART" id="SM00256">
    <property type="entry name" value="FBOX"/>
    <property type="match status" value="2"/>
</dbReference>
<name>A0A835E2B9_9POAL</name>
<accession>A0A835E2B9</accession>
<protein>
    <recommendedName>
        <fullName evidence="2">F-box domain-containing protein</fullName>
    </recommendedName>
</protein>
<proteinExistence type="predicted"/>
<comment type="caution">
    <text evidence="3">The sequence shown here is derived from an EMBL/GenBank/DDBJ whole genome shotgun (WGS) entry which is preliminary data.</text>
</comment>
<evidence type="ECO:0000313" key="4">
    <source>
        <dbReference type="Proteomes" id="UP000636709"/>
    </source>
</evidence>
<dbReference type="InterPro" id="IPR055312">
    <property type="entry name" value="FBL15-like"/>
</dbReference>
<dbReference type="Proteomes" id="UP000636709">
    <property type="component" value="Unassembled WGS sequence"/>
</dbReference>
<gene>
    <name evidence="3" type="ORF">HU200_054600</name>
</gene>
<reference evidence="3" key="1">
    <citation type="submission" date="2020-07" db="EMBL/GenBank/DDBJ databases">
        <title>Genome sequence and genetic diversity analysis of an under-domesticated orphan crop, white fonio (Digitaria exilis).</title>
        <authorList>
            <person name="Bennetzen J.L."/>
            <person name="Chen S."/>
            <person name="Ma X."/>
            <person name="Wang X."/>
            <person name="Yssel A.E.J."/>
            <person name="Chaluvadi S.R."/>
            <person name="Johnson M."/>
            <person name="Gangashetty P."/>
            <person name="Hamidou F."/>
            <person name="Sanogo M.D."/>
            <person name="Zwaenepoel A."/>
            <person name="Wallace J."/>
            <person name="Van De Peer Y."/>
            <person name="Van Deynze A."/>
        </authorList>
    </citation>
    <scope>NUCLEOTIDE SEQUENCE</scope>
    <source>
        <tissue evidence="3">Leaves</tissue>
    </source>
</reference>
<dbReference type="InterPro" id="IPR055411">
    <property type="entry name" value="LRR_FXL15/At3g58940/PEG3-like"/>
</dbReference>
<dbReference type="SUPFAM" id="SSF81383">
    <property type="entry name" value="F-box domain"/>
    <property type="match status" value="2"/>
</dbReference>
<evidence type="ECO:0000259" key="2">
    <source>
        <dbReference type="SMART" id="SM00256"/>
    </source>
</evidence>
<keyword evidence="4" id="KW-1185">Reference proteome</keyword>
<dbReference type="InterPro" id="IPR036047">
    <property type="entry name" value="F-box-like_dom_sf"/>
</dbReference>
<feature type="domain" description="F-box" evidence="2">
    <location>
        <begin position="28"/>
        <end position="69"/>
    </location>
</feature>
<dbReference type="PANTHER" id="PTHR34709">
    <property type="entry name" value="OS10G0396666 PROTEIN"/>
    <property type="match status" value="1"/>
</dbReference>
<feature type="region of interest" description="Disordered" evidence="1">
    <location>
        <begin position="286"/>
        <end position="314"/>
    </location>
</feature>
<dbReference type="Pfam" id="PF00646">
    <property type="entry name" value="F-box"/>
    <property type="match status" value="2"/>
</dbReference>
<dbReference type="Pfam" id="PF24758">
    <property type="entry name" value="LRR_At5g56370"/>
    <property type="match status" value="1"/>
</dbReference>
<sequence length="802" mass="88302">MAKQGGGGGGGVHSCQDDATTGDRISGLPNDLLHIILLRLDSTPEAARTSILARRWRRVWAAVPELSFRYHGHESRRTAPVCLRVNQALAACSVPTVDRLHIAMPRTSRCSFYLHHATYADGCGCASRRSDSQASSPFPWPQAFSGDESCFLRARGLRPSTSTSTATSSGVGRHLRRLDVHTNSPSAAPMKLFDTIDDLNLTINIKKEPSCLSHCPCRLQASWENDSITLDSLEEAEIYFSSGSTELLELIALLCNIAVILEKIIISYEPSSASLQAKNCARRSTACRSSRHIPNPTHHTTSAGAAGMDAGEGDAGHRRLPAGADGISALPDELIQGILAWLPSTAAAARTSALSRRWRRVWTTVPALTFHVEQQRPLGPNSSTPAAVDAALHAYSATATLSRLDIDVHDASSASRAAPWLTFASMRLAGELRLSLSGGAAAACRQQQAMGVQMFVVHPIQIISNRPPPPHLDLPICERATRIDLARINCELRLPSAGAFAALRVLRIHEAKLVQGDVGHLVSTQCPRLVQLEMCDVSLSVDSLAITSKSLERLVLRRVKLGTNGRINVAAPRMYYLVLDGCGDRSAAVTIATTMLADLTWNHAYEPKRHKLDGADRQIYRLVATYGSNVGLFKRFDLVDELCLHLSIPLRTQEYKKFLQDMDELPKTNILEVKGLSTKRHLETTMSHLLRKHTRLTKIKVDLFVENPKECSPDCNCVTSESWTTDDVDMDSLEEVEISSFIGHLDDIELLKLLFRCKIKIRRLAIYTLSGISLSQEMQKYIWGLVRPHCINLEFETTQFSR</sequence>